<accession>A0A6L5YPU5</accession>
<sequence>MDGRTNPNEPRMARLGWLRKEYTRSKQIRLEILISRTMEQKIIFCESVQYKRLWMSFAASSKKTATPLQWDIAVKCLFE</sequence>
<proteinExistence type="predicted"/>
<comment type="caution">
    <text evidence="1">The sequence shown here is derived from an EMBL/GenBank/DDBJ whole genome shotgun (WGS) entry which is preliminary data.</text>
</comment>
<name>A0A6L5YPU5_9FIRM</name>
<dbReference type="AlphaFoldDB" id="A0A6L5YPU5"/>
<dbReference type="EMBL" id="VUNI01000002">
    <property type="protein sequence ID" value="MST73681.1"/>
    <property type="molecule type" value="Genomic_DNA"/>
</dbReference>
<organism evidence="1 2">
    <name type="scientific">Roseburia porci</name>
    <dbReference type="NCBI Taxonomy" id="2605790"/>
    <lineage>
        <taxon>Bacteria</taxon>
        <taxon>Bacillati</taxon>
        <taxon>Bacillota</taxon>
        <taxon>Clostridia</taxon>
        <taxon>Lachnospirales</taxon>
        <taxon>Lachnospiraceae</taxon>
        <taxon>Roseburia</taxon>
    </lineage>
</organism>
<protein>
    <submittedName>
        <fullName evidence="1">Uncharacterized protein</fullName>
    </submittedName>
</protein>
<evidence type="ECO:0000313" key="1">
    <source>
        <dbReference type="EMBL" id="MST73681.1"/>
    </source>
</evidence>
<dbReference type="Proteomes" id="UP000474024">
    <property type="component" value="Unassembled WGS sequence"/>
</dbReference>
<keyword evidence="2" id="KW-1185">Reference proteome</keyword>
<reference evidence="1 2" key="1">
    <citation type="submission" date="2019-08" db="EMBL/GenBank/DDBJ databases">
        <title>In-depth cultivation of the pig gut microbiome towards novel bacterial diversity and tailored functional studies.</title>
        <authorList>
            <person name="Wylensek D."/>
            <person name="Hitch T.C.A."/>
            <person name="Clavel T."/>
        </authorList>
    </citation>
    <scope>NUCLEOTIDE SEQUENCE [LARGE SCALE GENOMIC DNA]</scope>
    <source>
        <strain evidence="1 2">MUC/MUC-530-WT-4D</strain>
    </source>
</reference>
<evidence type="ECO:0000313" key="2">
    <source>
        <dbReference type="Proteomes" id="UP000474024"/>
    </source>
</evidence>
<gene>
    <name evidence="1" type="ORF">FYJ75_01355</name>
</gene>